<organism evidence="15 16">
    <name type="scientific">Chrysochloris asiatica</name>
    <name type="common">Cape golden mole</name>
    <dbReference type="NCBI Taxonomy" id="185453"/>
    <lineage>
        <taxon>Eukaryota</taxon>
        <taxon>Metazoa</taxon>
        <taxon>Chordata</taxon>
        <taxon>Craniata</taxon>
        <taxon>Vertebrata</taxon>
        <taxon>Euteleostomi</taxon>
        <taxon>Mammalia</taxon>
        <taxon>Eutheria</taxon>
        <taxon>Afrotheria</taxon>
        <taxon>Chrysochloridae</taxon>
        <taxon>Chrysochlorinae</taxon>
        <taxon>Chrysochloris</taxon>
    </lineage>
</organism>
<gene>
    <name evidence="16" type="primary">TFPI2</name>
</gene>
<keyword evidence="6" id="KW-0677">Repeat</keyword>
<evidence type="ECO:0000256" key="1">
    <source>
        <dbReference type="ARBA" id="ARBA00004613"/>
    </source>
</evidence>
<dbReference type="InterPro" id="IPR002223">
    <property type="entry name" value="Kunitz_BPTI"/>
</dbReference>
<dbReference type="PANTHER" id="PTHR10083">
    <property type="entry name" value="KUNITZ-TYPE PROTEASE INHIBITOR-RELATED"/>
    <property type="match status" value="1"/>
</dbReference>
<dbReference type="OrthoDB" id="5950222at2759"/>
<dbReference type="PIRSF" id="PIRSF001620">
    <property type="entry name" value="TFPI"/>
    <property type="match status" value="1"/>
</dbReference>
<dbReference type="FunFam" id="4.10.410.10:FF:000011">
    <property type="entry name" value="Tissue factor pathway inhibitor"/>
    <property type="match status" value="1"/>
</dbReference>
<keyword evidence="10" id="KW-0325">Glycoprotein</keyword>
<dbReference type="CTD" id="7980"/>
<name>A0A9B0T764_CHRAS</name>
<comment type="subcellular location">
    <subcellularLocation>
        <location evidence="1 13">Secreted</location>
    </subcellularLocation>
</comment>
<dbReference type="GO" id="GO:0004867">
    <property type="term" value="F:serine-type endopeptidase inhibitor activity"/>
    <property type="evidence" value="ECO:0007669"/>
    <property type="project" value="UniProtKB-UniRule"/>
</dbReference>
<dbReference type="RefSeq" id="XP_006834353.1">
    <property type="nucleotide sequence ID" value="XM_006834290.1"/>
</dbReference>
<dbReference type="PROSITE" id="PS50279">
    <property type="entry name" value="BPTI_KUNITZ_2"/>
    <property type="match status" value="3"/>
</dbReference>
<dbReference type="Proteomes" id="UP000504623">
    <property type="component" value="Unplaced"/>
</dbReference>
<dbReference type="FunFam" id="4.10.410.10:FF:000018">
    <property type="entry name" value="Tissue factor pathway inhibitor"/>
    <property type="match status" value="1"/>
</dbReference>
<keyword evidence="7 13" id="KW-0722">Serine protease inhibitor</keyword>
<comment type="function">
    <text evidence="11">May play a role in the regulation of plasmin-mediated matrix remodeling. Inhibits trypsin, plasmin, factor VIIa/tissue factor and weakly factor Xa. Has no effect on thrombin.</text>
</comment>
<evidence type="ECO:0000256" key="6">
    <source>
        <dbReference type="ARBA" id="ARBA00022737"/>
    </source>
</evidence>
<evidence type="ECO:0000256" key="12">
    <source>
        <dbReference type="ARBA" id="ARBA00065443"/>
    </source>
</evidence>
<dbReference type="InterPro" id="IPR020901">
    <property type="entry name" value="Prtase_inh_Kunz-CS"/>
</dbReference>
<keyword evidence="9" id="KW-1015">Disulfide bond</keyword>
<reference evidence="16" key="1">
    <citation type="submission" date="2025-08" db="UniProtKB">
        <authorList>
            <consortium name="RefSeq"/>
        </authorList>
    </citation>
    <scope>IDENTIFICATION</scope>
    <source>
        <tissue evidence="16">Spleen</tissue>
    </source>
</reference>
<dbReference type="PROSITE" id="PS00280">
    <property type="entry name" value="BPTI_KUNITZ_1"/>
    <property type="match status" value="2"/>
</dbReference>
<dbReference type="GO" id="GO:0007596">
    <property type="term" value="P:blood coagulation"/>
    <property type="evidence" value="ECO:0007669"/>
    <property type="project" value="UniProtKB-UniRule"/>
</dbReference>
<dbReference type="GO" id="GO:0005615">
    <property type="term" value="C:extracellular space"/>
    <property type="evidence" value="ECO:0007669"/>
    <property type="project" value="TreeGrafter"/>
</dbReference>
<dbReference type="PANTHER" id="PTHR10083:SF374">
    <property type="entry name" value="BPTI_KUNITZ INHIBITOR DOMAIN-CONTAINING PROTEIN"/>
    <property type="match status" value="1"/>
</dbReference>
<evidence type="ECO:0000313" key="15">
    <source>
        <dbReference type="Proteomes" id="UP000504623"/>
    </source>
</evidence>
<dbReference type="SMART" id="SM00131">
    <property type="entry name" value="KU"/>
    <property type="match status" value="3"/>
</dbReference>
<feature type="signal peptide" evidence="13">
    <location>
        <begin position="1"/>
        <end position="24"/>
    </location>
</feature>
<dbReference type="AlphaFoldDB" id="A0A9B0T764"/>
<comment type="subunit">
    <text evidence="12">Finds in a complex with ABCB1, TFPI2 and PPP2R3C; leading to the dephosphorylation of ABCB1.</text>
</comment>
<dbReference type="PRINTS" id="PR00759">
    <property type="entry name" value="BASICPTASE"/>
</dbReference>
<keyword evidence="4 13" id="KW-0356">Hemostasis</keyword>
<keyword evidence="3 13" id="KW-0646">Protease inhibitor</keyword>
<dbReference type="GeneID" id="102821729"/>
<dbReference type="InterPro" id="IPR008296">
    <property type="entry name" value="TFPI-like"/>
</dbReference>
<proteinExistence type="predicted"/>
<evidence type="ECO:0000256" key="4">
    <source>
        <dbReference type="ARBA" id="ARBA00022696"/>
    </source>
</evidence>
<keyword evidence="5 13" id="KW-0732">Signal</keyword>
<feature type="domain" description="BPTI/Kunitz inhibitor" evidence="14">
    <location>
        <begin position="96"/>
        <end position="146"/>
    </location>
</feature>
<keyword evidence="8 13" id="KW-0094">Blood coagulation</keyword>
<evidence type="ECO:0000259" key="14">
    <source>
        <dbReference type="PROSITE" id="PS50279"/>
    </source>
</evidence>
<sequence length="234" mass="26511">MDPAGPVGLRILPLLLLGLALGDASKAPTGGNSEICLLPLEVGPCRALIPSYYYDRYTQSCRKFMYGGCGGNANNFETWEACDKACWSIQKVPKICRLEVSERECTETKEQYFFNLSSMKCEKVTSGFCLNNENRFLDEATCMGFCARTRSPSFCYTPKDEGLCSANVTRYYFNVRHRACEPFTYTGCGGNHNNFVTIQGCKNVCTLALKKENNKKMRKSFITNRRLKMRKRQF</sequence>
<evidence type="ECO:0000256" key="13">
    <source>
        <dbReference type="PIRNR" id="PIRNR001620"/>
    </source>
</evidence>
<evidence type="ECO:0000256" key="11">
    <source>
        <dbReference type="ARBA" id="ARBA00060238"/>
    </source>
</evidence>
<dbReference type="CDD" id="cd22615">
    <property type="entry name" value="Kunitz_TFPI1_TFPI2_3-like"/>
    <property type="match status" value="1"/>
</dbReference>
<evidence type="ECO:0000256" key="7">
    <source>
        <dbReference type="ARBA" id="ARBA00022900"/>
    </source>
</evidence>
<dbReference type="FunFam" id="4.10.410.10:FF:000004">
    <property type="entry name" value="Tissue factor pathway inhibitor"/>
    <property type="match status" value="1"/>
</dbReference>
<feature type="chain" id="PRO_5039776243" description="Tissue factor pathway inhibitor" evidence="13">
    <location>
        <begin position="25"/>
        <end position="234"/>
    </location>
</feature>
<keyword evidence="15" id="KW-1185">Reference proteome</keyword>
<feature type="domain" description="BPTI/Kunitz inhibitor" evidence="14">
    <location>
        <begin position="155"/>
        <end position="205"/>
    </location>
</feature>
<protein>
    <recommendedName>
        <fullName evidence="13">Tissue factor pathway inhibitor</fullName>
    </recommendedName>
</protein>
<evidence type="ECO:0000256" key="8">
    <source>
        <dbReference type="ARBA" id="ARBA00023084"/>
    </source>
</evidence>
<evidence type="ECO:0000256" key="3">
    <source>
        <dbReference type="ARBA" id="ARBA00022690"/>
    </source>
</evidence>
<feature type="domain" description="BPTI/Kunitz inhibitor" evidence="14">
    <location>
        <begin position="36"/>
        <end position="86"/>
    </location>
</feature>
<evidence type="ECO:0000256" key="2">
    <source>
        <dbReference type="ARBA" id="ARBA00022525"/>
    </source>
</evidence>
<dbReference type="InterPro" id="IPR050098">
    <property type="entry name" value="TFPI/VKTCI-like"/>
</dbReference>
<dbReference type="Pfam" id="PF00014">
    <property type="entry name" value="Kunitz_BPTI"/>
    <property type="match status" value="3"/>
</dbReference>
<dbReference type="Gene3D" id="4.10.410.10">
    <property type="entry name" value="Pancreatic trypsin inhibitor Kunitz domain"/>
    <property type="match status" value="3"/>
</dbReference>
<evidence type="ECO:0000313" key="16">
    <source>
        <dbReference type="RefSeq" id="XP_006834353.1"/>
    </source>
</evidence>
<evidence type="ECO:0000256" key="9">
    <source>
        <dbReference type="ARBA" id="ARBA00023157"/>
    </source>
</evidence>
<dbReference type="CDD" id="cd22616">
    <property type="entry name" value="Kunitz_TFPI2_1-like"/>
    <property type="match status" value="1"/>
</dbReference>
<evidence type="ECO:0000256" key="5">
    <source>
        <dbReference type="ARBA" id="ARBA00022729"/>
    </source>
</evidence>
<dbReference type="SUPFAM" id="SSF57362">
    <property type="entry name" value="BPTI-like"/>
    <property type="match status" value="3"/>
</dbReference>
<dbReference type="InterPro" id="IPR036880">
    <property type="entry name" value="Kunitz_BPTI_sf"/>
</dbReference>
<accession>A0A9B0T764</accession>
<keyword evidence="2" id="KW-0964">Secreted</keyword>
<evidence type="ECO:0000256" key="10">
    <source>
        <dbReference type="ARBA" id="ARBA00023180"/>
    </source>
</evidence>